<dbReference type="InterPro" id="IPR006109">
    <property type="entry name" value="G3P_DH_NAD-dep_C"/>
</dbReference>
<keyword evidence="7" id="KW-0521">NADP</keyword>
<keyword evidence="7" id="KW-0963">Cytoplasm</keyword>
<organism evidence="10 11">
    <name type="scientific">Eikenella glucosivorans</name>
    <dbReference type="NCBI Taxonomy" id="2766967"/>
    <lineage>
        <taxon>Bacteria</taxon>
        <taxon>Pseudomonadati</taxon>
        <taxon>Pseudomonadota</taxon>
        <taxon>Betaproteobacteria</taxon>
        <taxon>Neisseriales</taxon>
        <taxon>Neisseriaceae</taxon>
        <taxon>Eikenella</taxon>
    </lineage>
</organism>
<dbReference type="Proteomes" id="UP000768471">
    <property type="component" value="Unassembled WGS sequence"/>
</dbReference>
<keyword evidence="7" id="KW-0520">NAD</keyword>
<feature type="binding site" evidence="7">
    <location>
        <position position="186"/>
    </location>
    <ligand>
        <name>sn-glycerol 3-phosphate</name>
        <dbReference type="ChEBI" id="CHEBI:57597"/>
    </ligand>
</feature>
<keyword evidence="2 7" id="KW-0444">Lipid biosynthesis</keyword>
<dbReference type="Gene3D" id="1.10.1040.10">
    <property type="entry name" value="N-(1-d-carboxylethyl)-l-norvaline Dehydrogenase, domain 2"/>
    <property type="match status" value="1"/>
</dbReference>
<dbReference type="NCBIfam" id="NF000940">
    <property type="entry name" value="PRK00094.1-2"/>
    <property type="match status" value="1"/>
</dbReference>
<dbReference type="InterPro" id="IPR013328">
    <property type="entry name" value="6PGD_dom2"/>
</dbReference>
<dbReference type="NCBIfam" id="NF000942">
    <property type="entry name" value="PRK00094.1-4"/>
    <property type="match status" value="1"/>
</dbReference>
<feature type="binding site" evidence="7">
    <location>
        <position position="48"/>
    </location>
    <ligand>
        <name>NADPH</name>
        <dbReference type="ChEBI" id="CHEBI:57783"/>
    </ligand>
</feature>
<evidence type="ECO:0000313" key="10">
    <source>
        <dbReference type="EMBL" id="MBH5329084.1"/>
    </source>
</evidence>
<comment type="function">
    <text evidence="7">Catalyzes the reduction of the glycolytic intermediate dihydroxyacetone phosphate (DHAP) to sn-glycerol 3-phosphate (G3P), the key precursor for phospholipid synthesis.</text>
</comment>
<evidence type="ECO:0000256" key="6">
    <source>
        <dbReference type="ARBA" id="ARBA00023264"/>
    </source>
</evidence>
<dbReference type="PANTHER" id="PTHR11728">
    <property type="entry name" value="GLYCEROL-3-PHOSPHATE DEHYDROGENASE"/>
    <property type="match status" value="1"/>
</dbReference>
<dbReference type="EMBL" id="JACSGR010000003">
    <property type="protein sequence ID" value="MBH5329084.1"/>
    <property type="molecule type" value="Genomic_DNA"/>
</dbReference>
<comment type="similarity">
    <text evidence="1 7">Belongs to the NAD-dependent glycerol-3-phosphate dehydrogenase family.</text>
</comment>
<feature type="binding site" evidence="7">
    <location>
        <position position="239"/>
    </location>
    <ligand>
        <name>sn-glycerol 3-phosphate</name>
        <dbReference type="ChEBI" id="CHEBI:57597"/>
    </ligand>
</feature>
<evidence type="ECO:0000256" key="1">
    <source>
        <dbReference type="ARBA" id="ARBA00011009"/>
    </source>
</evidence>
<dbReference type="Pfam" id="PF01210">
    <property type="entry name" value="NAD_Gly3P_dh_N"/>
    <property type="match status" value="1"/>
</dbReference>
<feature type="binding site" evidence="7">
    <location>
        <position position="276"/>
    </location>
    <ligand>
        <name>NADPH</name>
        <dbReference type="ChEBI" id="CHEBI:57783"/>
    </ligand>
</feature>
<feature type="binding site" evidence="7">
    <location>
        <position position="274"/>
    </location>
    <ligand>
        <name>NADPH</name>
        <dbReference type="ChEBI" id="CHEBI:57783"/>
    </ligand>
</feature>
<reference evidence="10 11" key="1">
    <citation type="submission" date="2020-09" db="EMBL/GenBank/DDBJ databases">
        <title>Eikenella S3660 sp. nov., isolated from a throat swab.</title>
        <authorList>
            <person name="Buhl M."/>
        </authorList>
    </citation>
    <scope>NUCLEOTIDE SEQUENCE [LARGE SCALE GENOMIC DNA]</scope>
    <source>
        <strain evidence="10 11">S3360</strain>
    </source>
</reference>
<feature type="binding site" evidence="7">
    <location>
        <position position="11"/>
    </location>
    <ligand>
        <name>NADPH</name>
        <dbReference type="ChEBI" id="CHEBI:57783"/>
    </ligand>
</feature>
<comment type="caution">
    <text evidence="7">Lacks conserved residue(s) required for the propagation of feature annotation.</text>
</comment>
<dbReference type="Pfam" id="PF07479">
    <property type="entry name" value="NAD_Gly3P_dh_C"/>
    <property type="match status" value="1"/>
</dbReference>
<comment type="caution">
    <text evidence="10">The sequence shown here is derived from an EMBL/GenBank/DDBJ whole genome shotgun (WGS) entry which is preliminary data.</text>
</comment>
<feature type="binding site" evidence="7">
    <location>
        <position position="102"/>
    </location>
    <ligand>
        <name>NADPH</name>
        <dbReference type="ChEBI" id="CHEBI:57783"/>
    </ligand>
</feature>
<protein>
    <recommendedName>
        <fullName evidence="7">Glycerol-3-phosphate dehydrogenase [NAD(P)+]</fullName>
        <ecNumber evidence="7">1.1.1.94</ecNumber>
    </recommendedName>
    <alternativeName>
        <fullName evidence="7">NAD(P)(+)-dependent glycerol-3-phosphate dehydrogenase</fullName>
    </alternativeName>
    <alternativeName>
        <fullName evidence="7">NAD(P)H-dependent dihydroxyacetone-phosphate reductase</fullName>
    </alternativeName>
</protein>
<dbReference type="PROSITE" id="PS00957">
    <property type="entry name" value="NAD_G3PDH"/>
    <property type="match status" value="1"/>
</dbReference>
<evidence type="ECO:0000256" key="2">
    <source>
        <dbReference type="ARBA" id="ARBA00022516"/>
    </source>
</evidence>
<feature type="domain" description="Glycerol-3-phosphate dehydrogenase NAD-dependent C-terminal" evidence="9">
    <location>
        <begin position="175"/>
        <end position="314"/>
    </location>
</feature>
<dbReference type="SUPFAM" id="SSF48179">
    <property type="entry name" value="6-phosphogluconate dehydrogenase C-terminal domain-like"/>
    <property type="match status" value="1"/>
</dbReference>
<evidence type="ECO:0000259" key="8">
    <source>
        <dbReference type="Pfam" id="PF01210"/>
    </source>
</evidence>
<feature type="binding site" evidence="7">
    <location>
        <position position="251"/>
    </location>
    <ligand>
        <name>sn-glycerol 3-phosphate</name>
        <dbReference type="ChEBI" id="CHEBI:57597"/>
    </ligand>
</feature>
<dbReference type="InterPro" id="IPR036291">
    <property type="entry name" value="NAD(P)-bd_dom_sf"/>
</dbReference>
<feature type="binding site" evidence="7">
    <location>
        <position position="250"/>
    </location>
    <ligand>
        <name>NADPH</name>
        <dbReference type="ChEBI" id="CHEBI:57783"/>
    </ligand>
</feature>
<sequence>MQICIIGAGAWGTALAIHFAQNGQQVSLWTRERDHAAAMRAERSNTGYLKNFPFPEALSIADTPPATPELVIIATPTAGLRGSLQTIRQWGWGDIPVLTACKGFEQGSGLLPHQVARQELPGNARIGILSGPSFAQELAQQLPCAVTLASSNLPWIESLAAELSSAVLRLYANDDMVGVGVGGAVKNVMAIAVGIADGLQYGLNARAALMTRGLAEINRLALALGAKQTTLMGLAGMGDLILTCTGALSRNRQVGLKLAEGKPLPVILAELGHVAEGVYTIREAGAQAAKLGIDMPITRILNELLDGKINVGSVAERLMLREIRVE</sequence>
<comment type="catalytic activity">
    <reaction evidence="7">
        <text>sn-glycerol 3-phosphate + NAD(+) = dihydroxyacetone phosphate + NADH + H(+)</text>
        <dbReference type="Rhea" id="RHEA:11092"/>
        <dbReference type="ChEBI" id="CHEBI:15378"/>
        <dbReference type="ChEBI" id="CHEBI:57540"/>
        <dbReference type="ChEBI" id="CHEBI:57597"/>
        <dbReference type="ChEBI" id="CHEBI:57642"/>
        <dbReference type="ChEBI" id="CHEBI:57945"/>
        <dbReference type="EC" id="1.1.1.94"/>
    </reaction>
</comment>
<keyword evidence="5 7" id="KW-0594">Phospholipid biosynthesis</keyword>
<dbReference type="EC" id="1.1.1.94" evidence="7"/>
<dbReference type="HAMAP" id="MF_00394">
    <property type="entry name" value="NAD_Glyc3P_dehydrog"/>
    <property type="match status" value="1"/>
</dbReference>
<keyword evidence="7" id="KW-0547">Nucleotide-binding</keyword>
<keyword evidence="4 7" id="KW-0443">Lipid metabolism</keyword>
<evidence type="ECO:0000259" key="9">
    <source>
        <dbReference type="Pfam" id="PF07479"/>
    </source>
</evidence>
<keyword evidence="11" id="KW-1185">Reference proteome</keyword>
<dbReference type="RefSeq" id="WP_197902963.1">
    <property type="nucleotide sequence ID" value="NZ_JACSGR010000003.1"/>
</dbReference>
<dbReference type="InterPro" id="IPR008927">
    <property type="entry name" value="6-PGluconate_DH-like_C_sf"/>
</dbReference>
<feature type="binding site" evidence="7">
    <location>
        <position position="135"/>
    </location>
    <ligand>
        <name>NADPH</name>
        <dbReference type="ChEBI" id="CHEBI:57783"/>
    </ligand>
</feature>
<evidence type="ECO:0000256" key="7">
    <source>
        <dbReference type="HAMAP-Rule" id="MF_00394"/>
    </source>
</evidence>
<feature type="domain" description="Glycerol-3-phosphate dehydrogenase NAD-dependent N-terminal" evidence="8">
    <location>
        <begin position="2"/>
        <end position="152"/>
    </location>
</feature>
<dbReference type="InterPro" id="IPR011128">
    <property type="entry name" value="G3P_DH_NAD-dep_N"/>
</dbReference>
<dbReference type="Gene3D" id="3.40.50.720">
    <property type="entry name" value="NAD(P)-binding Rossmann-like Domain"/>
    <property type="match status" value="1"/>
</dbReference>
<dbReference type="PIRSF" id="PIRSF000114">
    <property type="entry name" value="Glycerol-3-P_dh"/>
    <property type="match status" value="1"/>
</dbReference>
<dbReference type="PANTHER" id="PTHR11728:SF1">
    <property type="entry name" value="GLYCEROL-3-PHOSPHATE DEHYDROGENASE [NAD(+)] 2, CHLOROPLASTIC"/>
    <property type="match status" value="1"/>
</dbReference>
<feature type="binding site" evidence="7">
    <location>
        <position position="133"/>
    </location>
    <ligand>
        <name>sn-glycerol 3-phosphate</name>
        <dbReference type="ChEBI" id="CHEBI:57597"/>
    </ligand>
</feature>
<keyword evidence="3 7" id="KW-0560">Oxidoreductase</keyword>
<feature type="binding site" evidence="7">
    <location>
        <position position="131"/>
    </location>
    <ligand>
        <name>sn-glycerol 3-phosphate</name>
        <dbReference type="ChEBI" id="CHEBI:57597"/>
    </ligand>
</feature>
<gene>
    <name evidence="7" type="primary">gpsA</name>
    <name evidence="10" type="ORF">H9Q10_05310</name>
</gene>
<feature type="binding site" evidence="7">
    <location>
        <position position="250"/>
    </location>
    <ligand>
        <name>sn-glycerol 3-phosphate</name>
        <dbReference type="ChEBI" id="CHEBI:57597"/>
    </ligand>
</feature>
<comment type="catalytic activity">
    <reaction evidence="7">
        <text>sn-glycerol 3-phosphate + NADP(+) = dihydroxyacetone phosphate + NADPH + H(+)</text>
        <dbReference type="Rhea" id="RHEA:11096"/>
        <dbReference type="ChEBI" id="CHEBI:15378"/>
        <dbReference type="ChEBI" id="CHEBI:57597"/>
        <dbReference type="ChEBI" id="CHEBI:57642"/>
        <dbReference type="ChEBI" id="CHEBI:57783"/>
        <dbReference type="ChEBI" id="CHEBI:58349"/>
        <dbReference type="EC" id="1.1.1.94"/>
    </reaction>
</comment>
<keyword evidence="6 7" id="KW-1208">Phospholipid metabolism</keyword>
<dbReference type="SUPFAM" id="SSF51735">
    <property type="entry name" value="NAD(P)-binding Rossmann-fold domains"/>
    <property type="match status" value="1"/>
</dbReference>
<dbReference type="InterPro" id="IPR006168">
    <property type="entry name" value="G3P_DH_NAD-dep"/>
</dbReference>
<evidence type="ECO:0000256" key="5">
    <source>
        <dbReference type="ARBA" id="ARBA00023209"/>
    </source>
</evidence>
<proteinExistence type="inferred from homology"/>
<comment type="subcellular location">
    <subcellularLocation>
        <location evidence="7">Cytoplasm</location>
    </subcellularLocation>
</comment>
<comment type="pathway">
    <text evidence="7">Membrane lipid metabolism; glycerophospholipid metabolism.</text>
</comment>
<feature type="active site" description="Proton acceptor" evidence="7">
    <location>
        <position position="186"/>
    </location>
</feature>
<feature type="binding site" evidence="7">
    <location>
        <position position="249"/>
    </location>
    <ligand>
        <name>sn-glycerol 3-phosphate</name>
        <dbReference type="ChEBI" id="CHEBI:57597"/>
    </ligand>
</feature>
<evidence type="ECO:0000313" key="11">
    <source>
        <dbReference type="Proteomes" id="UP000768471"/>
    </source>
</evidence>
<evidence type="ECO:0000256" key="4">
    <source>
        <dbReference type="ARBA" id="ARBA00023098"/>
    </source>
</evidence>
<evidence type="ECO:0000256" key="3">
    <source>
        <dbReference type="ARBA" id="ARBA00023002"/>
    </source>
</evidence>
<feature type="binding site" evidence="7">
    <location>
        <position position="102"/>
    </location>
    <ligand>
        <name>sn-glycerol 3-phosphate</name>
        <dbReference type="ChEBI" id="CHEBI:57597"/>
    </ligand>
</feature>
<name>A0ABS0N9V7_9NEIS</name>
<feature type="binding site" evidence="7">
    <location>
        <position position="31"/>
    </location>
    <ligand>
        <name>NADPH</name>
        <dbReference type="ChEBI" id="CHEBI:57783"/>
    </ligand>
</feature>
<accession>A0ABS0N9V7</accession>